<evidence type="ECO:0000313" key="7">
    <source>
        <dbReference type="EMBL" id="WBW50399.1"/>
    </source>
</evidence>
<evidence type="ECO:0000259" key="6">
    <source>
        <dbReference type="Pfam" id="PF02900"/>
    </source>
</evidence>
<dbReference type="EMBL" id="CP115667">
    <property type="protein sequence ID" value="WBW50399.1"/>
    <property type="molecule type" value="Genomic_DNA"/>
</dbReference>
<sequence>MKAPALFVGHGSPMNAILDNSISKAWRDLGRTLPRPKAILLCSAHWMTDTTAVRTAKDNRQIYDMYGFPEALYHLKYAPPNDVATAQAALNYLDGVAIENNDWGLDHGAWSVLCHMYPNADVPVVCLSTDITATPEALFEIGRKLRPLREDNVMILGSGNIVHNLRAMDPSLQGGFSWAKAFNQAVKSHIAGRDIQGLFNYSTLSGSGGAVPTVEHFYPLFITLGAAYEVEAPVFFNDCFEMGSLSMTSLLFQ</sequence>
<dbReference type="Gene3D" id="3.40.830.10">
    <property type="entry name" value="LigB-like"/>
    <property type="match status" value="1"/>
</dbReference>
<dbReference type="Pfam" id="PF02900">
    <property type="entry name" value="LigB"/>
    <property type="match status" value="1"/>
</dbReference>
<evidence type="ECO:0000256" key="2">
    <source>
        <dbReference type="ARBA" id="ARBA00007581"/>
    </source>
</evidence>
<dbReference type="SUPFAM" id="SSF53213">
    <property type="entry name" value="LigB-like"/>
    <property type="match status" value="1"/>
</dbReference>
<dbReference type="NCBIfam" id="NF007914">
    <property type="entry name" value="PRK10628.1"/>
    <property type="match status" value="1"/>
</dbReference>
<reference evidence="7 8" key="1">
    <citation type="submission" date="2023-01" db="EMBL/GenBank/DDBJ databases">
        <authorList>
            <person name="Lee S.H."/>
            <person name="Jung H.S."/>
            <person name="Yun J.U."/>
        </authorList>
    </citation>
    <scope>NUCLEOTIDE SEQUENCE [LARGE SCALE GENOMIC DNA]</scope>
    <source>
        <strain evidence="7 8">CBA3646</strain>
    </source>
</reference>
<evidence type="ECO:0000256" key="5">
    <source>
        <dbReference type="ARBA" id="ARBA00023002"/>
    </source>
</evidence>
<organism evidence="7 8">
    <name type="scientific">Peptoniphilus equinus</name>
    <dbReference type="NCBI Taxonomy" id="3016343"/>
    <lineage>
        <taxon>Bacteria</taxon>
        <taxon>Bacillati</taxon>
        <taxon>Bacillota</taxon>
        <taxon>Tissierellia</taxon>
        <taxon>Tissierellales</taxon>
        <taxon>Peptoniphilaceae</taxon>
        <taxon>Peptoniphilus</taxon>
    </lineage>
</organism>
<dbReference type="Proteomes" id="UP001210339">
    <property type="component" value="Chromosome"/>
</dbReference>
<comment type="similarity">
    <text evidence="2">Belongs to the DODA-type extradiol aromatic ring-opening dioxygenase family.</text>
</comment>
<dbReference type="InterPro" id="IPR004183">
    <property type="entry name" value="Xdiol_dOase_suB"/>
</dbReference>
<evidence type="ECO:0000256" key="4">
    <source>
        <dbReference type="ARBA" id="ARBA00022833"/>
    </source>
</evidence>
<dbReference type="RefSeq" id="WP_271191931.1">
    <property type="nucleotide sequence ID" value="NZ_CP115667.1"/>
</dbReference>
<accession>A0ABY7QWC9</accession>
<dbReference type="EC" id="1.13.11.29" evidence="7"/>
<keyword evidence="7" id="KW-0223">Dioxygenase</keyword>
<name>A0ABY7QWC9_9FIRM</name>
<keyword evidence="5 7" id="KW-0560">Oxidoreductase</keyword>
<proteinExistence type="inferred from homology"/>
<evidence type="ECO:0000256" key="1">
    <source>
        <dbReference type="ARBA" id="ARBA00001947"/>
    </source>
</evidence>
<dbReference type="CDD" id="cd07363">
    <property type="entry name" value="45_DOPA_Dioxygenase"/>
    <property type="match status" value="1"/>
</dbReference>
<gene>
    <name evidence="7" type="primary">ygiD</name>
    <name evidence="7" type="ORF">O6R05_02330</name>
</gene>
<evidence type="ECO:0000313" key="8">
    <source>
        <dbReference type="Proteomes" id="UP001210339"/>
    </source>
</evidence>
<dbReference type="GO" id="GO:0050297">
    <property type="term" value="F:stizolobate synthase activity"/>
    <property type="evidence" value="ECO:0007669"/>
    <property type="project" value="UniProtKB-EC"/>
</dbReference>
<keyword evidence="8" id="KW-1185">Reference proteome</keyword>
<keyword evidence="3" id="KW-0479">Metal-binding</keyword>
<feature type="domain" description="Extradiol ring-cleavage dioxygenase class III enzyme subunit B" evidence="6">
    <location>
        <begin position="25"/>
        <end position="229"/>
    </location>
</feature>
<keyword evidence="4" id="KW-0862">Zinc</keyword>
<protein>
    <submittedName>
        <fullName evidence="7">4,5-DOPA dioxygenase extradiol</fullName>
        <ecNumber evidence="7">1.13.11.29</ecNumber>
    </submittedName>
</protein>
<comment type="cofactor">
    <cofactor evidence="1">
        <name>Zn(2+)</name>
        <dbReference type="ChEBI" id="CHEBI:29105"/>
    </cofactor>
</comment>
<dbReference type="PANTHER" id="PTHR30096">
    <property type="entry name" value="4,5-DOPA DIOXYGENASE EXTRADIOL-LIKE PROTEIN"/>
    <property type="match status" value="1"/>
</dbReference>
<dbReference type="InterPro" id="IPR014436">
    <property type="entry name" value="Extradiol_dOase_DODA"/>
</dbReference>
<dbReference type="PIRSF" id="PIRSF006157">
    <property type="entry name" value="Doxgns_DODA"/>
    <property type="match status" value="1"/>
</dbReference>
<evidence type="ECO:0000256" key="3">
    <source>
        <dbReference type="ARBA" id="ARBA00022723"/>
    </source>
</evidence>
<dbReference type="PANTHER" id="PTHR30096:SF0">
    <property type="entry name" value="4,5-DOPA DIOXYGENASE EXTRADIOL-LIKE PROTEIN"/>
    <property type="match status" value="1"/>
</dbReference>